<dbReference type="Proteomes" id="UP000012174">
    <property type="component" value="Unassembled WGS sequence"/>
</dbReference>
<dbReference type="PROSITE" id="PS51819">
    <property type="entry name" value="VOC"/>
    <property type="match status" value="1"/>
</dbReference>
<dbReference type="PANTHER" id="PTHR35006">
    <property type="entry name" value="GLYOXALASE FAMILY PROTEIN (AFU_ORTHOLOGUE AFUA_5G14830)"/>
    <property type="match status" value="1"/>
</dbReference>
<dbReference type="InterPro" id="IPR029068">
    <property type="entry name" value="Glyas_Bleomycin-R_OHBP_Dase"/>
</dbReference>
<dbReference type="GO" id="GO:0016829">
    <property type="term" value="F:lyase activity"/>
    <property type="evidence" value="ECO:0007669"/>
    <property type="project" value="UniProtKB-KW"/>
</dbReference>
<dbReference type="SUPFAM" id="SSF54593">
    <property type="entry name" value="Glyoxalase/Bleomycin resistance protein/Dihydroxybiphenyl dioxygenase"/>
    <property type="match status" value="1"/>
</dbReference>
<organism evidence="2 3">
    <name type="scientific">Eutypa lata (strain UCR-EL1)</name>
    <name type="common">Grapevine dieback disease fungus</name>
    <name type="synonym">Eutypa armeniacae</name>
    <dbReference type="NCBI Taxonomy" id="1287681"/>
    <lineage>
        <taxon>Eukaryota</taxon>
        <taxon>Fungi</taxon>
        <taxon>Dikarya</taxon>
        <taxon>Ascomycota</taxon>
        <taxon>Pezizomycotina</taxon>
        <taxon>Sordariomycetes</taxon>
        <taxon>Xylariomycetidae</taxon>
        <taxon>Xylariales</taxon>
        <taxon>Diatrypaceae</taxon>
        <taxon>Eutypa</taxon>
    </lineage>
</organism>
<evidence type="ECO:0000313" key="3">
    <source>
        <dbReference type="Proteomes" id="UP000012174"/>
    </source>
</evidence>
<dbReference type="HOGENOM" id="CLU_046006_6_1_1"/>
<dbReference type="KEGG" id="ela:UCREL1_1473"/>
<dbReference type="eggNOG" id="ENOG502S8NQ">
    <property type="taxonomic scope" value="Eukaryota"/>
</dbReference>
<dbReference type="OMA" id="IEVVCHQ"/>
<keyword evidence="3" id="KW-1185">Reference proteome</keyword>
<gene>
    <name evidence="2" type="ORF">UCREL1_1473</name>
</gene>
<name>M7TNK3_EUTLA</name>
<keyword evidence="2" id="KW-0456">Lyase</keyword>
<evidence type="ECO:0000259" key="1">
    <source>
        <dbReference type="PROSITE" id="PS51819"/>
    </source>
</evidence>
<evidence type="ECO:0000313" key="2">
    <source>
        <dbReference type="EMBL" id="EMR71486.1"/>
    </source>
</evidence>
<sequence>MRAFYLEALAPLGYVTYFDDEEYGMLGLKPRDGSPDFWLHVGNGEQPDLVLEGGDVEKRPGRAHVAFDAESPDLVDSWYQGAVKAGGISNGAPGIRKIVSENYYAAFVLDPLGNNIEVVHYRPAATA</sequence>
<dbReference type="AlphaFoldDB" id="M7TNK3"/>
<dbReference type="OrthoDB" id="10249419at2759"/>
<dbReference type="PANTHER" id="PTHR35006:SF2">
    <property type="entry name" value="GLYOXALASE FAMILY PROTEIN (AFU_ORTHOLOGUE AFUA_5G14830)"/>
    <property type="match status" value="1"/>
</dbReference>
<dbReference type="Gene3D" id="3.10.180.10">
    <property type="entry name" value="2,3-Dihydroxybiphenyl 1,2-Dioxygenase, domain 1"/>
    <property type="match status" value="1"/>
</dbReference>
<reference evidence="3" key="1">
    <citation type="journal article" date="2013" name="Genome Announc.">
        <title>Draft genome sequence of the grapevine dieback fungus Eutypa lata UCR-EL1.</title>
        <authorList>
            <person name="Blanco-Ulate B."/>
            <person name="Rolshausen P.E."/>
            <person name="Cantu D."/>
        </authorList>
    </citation>
    <scope>NUCLEOTIDE SEQUENCE [LARGE SCALE GENOMIC DNA]</scope>
    <source>
        <strain evidence="3">UCR-EL1</strain>
    </source>
</reference>
<protein>
    <submittedName>
        <fullName evidence="2">Putative lactoylglutathione lyase protein</fullName>
    </submittedName>
</protein>
<accession>M7TNK3</accession>
<feature type="domain" description="VOC" evidence="1">
    <location>
        <begin position="1"/>
        <end position="121"/>
    </location>
</feature>
<proteinExistence type="predicted"/>
<dbReference type="InterPro" id="IPR037523">
    <property type="entry name" value="VOC_core"/>
</dbReference>
<dbReference type="EMBL" id="KB705641">
    <property type="protein sequence ID" value="EMR71486.1"/>
    <property type="molecule type" value="Genomic_DNA"/>
</dbReference>